<evidence type="ECO:0000256" key="1">
    <source>
        <dbReference type="ARBA" id="ARBA00004141"/>
    </source>
</evidence>
<protein>
    <recommendedName>
        <fullName evidence="11">RING-CH-type domain-containing protein</fullName>
    </recommendedName>
</protein>
<dbReference type="EMBL" id="MPUH01000004">
    <property type="protein sequence ID" value="OMJ96032.1"/>
    <property type="molecule type" value="Genomic_DNA"/>
</dbReference>
<dbReference type="OrthoDB" id="298800at2759"/>
<proteinExistence type="predicted"/>
<keyword evidence="4" id="KW-0479">Metal-binding</keyword>
<dbReference type="InterPro" id="IPR013083">
    <property type="entry name" value="Znf_RING/FYVE/PHD"/>
</dbReference>
<keyword evidence="5" id="KW-0863">Zinc-finger</keyword>
<dbReference type="SUPFAM" id="SSF57850">
    <property type="entry name" value="RING/U-box"/>
    <property type="match status" value="1"/>
</dbReference>
<dbReference type="InterPro" id="IPR011016">
    <property type="entry name" value="Znf_RING-CH"/>
</dbReference>
<feature type="domain" description="RING-CH-type" evidence="11">
    <location>
        <begin position="14"/>
        <end position="77"/>
    </location>
</feature>
<evidence type="ECO:0000256" key="8">
    <source>
        <dbReference type="ARBA" id="ARBA00022989"/>
    </source>
</evidence>
<evidence type="ECO:0000259" key="11">
    <source>
        <dbReference type="PROSITE" id="PS51292"/>
    </source>
</evidence>
<dbReference type="GO" id="GO:0008270">
    <property type="term" value="F:zinc ion binding"/>
    <property type="evidence" value="ECO:0007669"/>
    <property type="project" value="UniProtKB-KW"/>
</dbReference>
<evidence type="ECO:0000256" key="4">
    <source>
        <dbReference type="ARBA" id="ARBA00022723"/>
    </source>
</evidence>
<evidence type="ECO:0000256" key="7">
    <source>
        <dbReference type="ARBA" id="ARBA00022833"/>
    </source>
</evidence>
<dbReference type="PROSITE" id="PS51292">
    <property type="entry name" value="ZF_RING_CH"/>
    <property type="match status" value="1"/>
</dbReference>
<evidence type="ECO:0000256" key="3">
    <source>
        <dbReference type="ARBA" id="ARBA00022692"/>
    </source>
</evidence>
<keyword evidence="9 10" id="KW-0472">Membrane</keyword>
<name>A0A1R2D443_9CILI</name>
<dbReference type="SMART" id="SM00744">
    <property type="entry name" value="RINGv"/>
    <property type="match status" value="1"/>
</dbReference>
<keyword evidence="2" id="KW-0808">Transferase</keyword>
<keyword evidence="6" id="KW-0833">Ubl conjugation pathway</keyword>
<keyword evidence="13" id="KW-1185">Reference proteome</keyword>
<dbReference type="Pfam" id="PF12906">
    <property type="entry name" value="RINGv"/>
    <property type="match status" value="1"/>
</dbReference>
<dbReference type="PANTHER" id="PTHR46065:SF3">
    <property type="entry name" value="FI20425P1"/>
    <property type="match status" value="1"/>
</dbReference>
<gene>
    <name evidence="12" type="ORF">SteCoe_410</name>
</gene>
<dbReference type="PANTHER" id="PTHR46065">
    <property type="entry name" value="E3 UBIQUITIN-PROTEIN LIGASE MARCH 2/3 FAMILY MEMBER"/>
    <property type="match status" value="1"/>
</dbReference>
<evidence type="ECO:0000256" key="6">
    <source>
        <dbReference type="ARBA" id="ARBA00022786"/>
    </source>
</evidence>
<keyword evidence="7" id="KW-0862">Zinc</keyword>
<dbReference type="Gene3D" id="3.30.40.10">
    <property type="entry name" value="Zinc/RING finger domain, C3HC4 (zinc finger)"/>
    <property type="match status" value="1"/>
</dbReference>
<dbReference type="GO" id="GO:0016020">
    <property type="term" value="C:membrane"/>
    <property type="evidence" value="ECO:0007669"/>
    <property type="project" value="UniProtKB-SubCell"/>
</dbReference>
<comment type="caution">
    <text evidence="12">The sequence shown here is derived from an EMBL/GenBank/DDBJ whole genome shotgun (WGS) entry which is preliminary data.</text>
</comment>
<comment type="subcellular location">
    <subcellularLocation>
        <location evidence="1">Membrane</location>
        <topology evidence="1">Multi-pass membrane protein</topology>
    </subcellularLocation>
</comment>
<evidence type="ECO:0000256" key="9">
    <source>
        <dbReference type="ARBA" id="ARBA00023136"/>
    </source>
</evidence>
<accession>A0A1R2D443</accession>
<sequence length="179" mass="20488">MDQKTTILESKDLITSYMSNICRICLNSNPSNLISPCSCSGTTKFAHEACLKTWILMKFPALTTPICEICMEKFKIKVKSRLNCKKLFKVENRSVLLHIIVGIIGILVSLIITFTFTINAAKRLKLKPIGVLIVILTLSPISLYSICIWSYYSQIEIRYSDEDFQVCERSKLEYFKDKL</sequence>
<keyword evidence="8 10" id="KW-1133">Transmembrane helix</keyword>
<feature type="transmembrane region" description="Helical" evidence="10">
    <location>
        <begin position="129"/>
        <end position="152"/>
    </location>
</feature>
<dbReference type="CDD" id="cd16495">
    <property type="entry name" value="RING_CH-C4HC3_MARCH"/>
    <property type="match status" value="1"/>
</dbReference>
<dbReference type="AlphaFoldDB" id="A0A1R2D443"/>
<evidence type="ECO:0000256" key="10">
    <source>
        <dbReference type="SAM" id="Phobius"/>
    </source>
</evidence>
<reference evidence="12 13" key="1">
    <citation type="submission" date="2016-11" db="EMBL/GenBank/DDBJ databases">
        <title>The macronuclear genome of Stentor coeruleus: a giant cell with tiny introns.</title>
        <authorList>
            <person name="Slabodnick M."/>
            <person name="Ruby J.G."/>
            <person name="Reiff S.B."/>
            <person name="Swart E.C."/>
            <person name="Gosai S."/>
            <person name="Prabakaran S."/>
            <person name="Witkowska E."/>
            <person name="Larue G.E."/>
            <person name="Fisher S."/>
            <person name="Freeman R.M."/>
            <person name="Gunawardena J."/>
            <person name="Chu W."/>
            <person name="Stover N.A."/>
            <person name="Gregory B.D."/>
            <person name="Nowacki M."/>
            <person name="Derisi J."/>
            <person name="Roy S.W."/>
            <person name="Marshall W.F."/>
            <person name="Sood P."/>
        </authorList>
    </citation>
    <scope>NUCLEOTIDE SEQUENCE [LARGE SCALE GENOMIC DNA]</scope>
    <source>
        <strain evidence="12">WM001</strain>
    </source>
</reference>
<keyword evidence="3 10" id="KW-0812">Transmembrane</keyword>
<evidence type="ECO:0000313" key="13">
    <source>
        <dbReference type="Proteomes" id="UP000187209"/>
    </source>
</evidence>
<evidence type="ECO:0000256" key="5">
    <source>
        <dbReference type="ARBA" id="ARBA00022771"/>
    </source>
</evidence>
<dbReference type="Proteomes" id="UP000187209">
    <property type="component" value="Unassembled WGS sequence"/>
</dbReference>
<feature type="transmembrane region" description="Helical" evidence="10">
    <location>
        <begin position="95"/>
        <end position="117"/>
    </location>
</feature>
<dbReference type="GO" id="GO:0016740">
    <property type="term" value="F:transferase activity"/>
    <property type="evidence" value="ECO:0007669"/>
    <property type="project" value="UniProtKB-KW"/>
</dbReference>
<evidence type="ECO:0000313" key="12">
    <source>
        <dbReference type="EMBL" id="OMJ96032.1"/>
    </source>
</evidence>
<organism evidence="12 13">
    <name type="scientific">Stentor coeruleus</name>
    <dbReference type="NCBI Taxonomy" id="5963"/>
    <lineage>
        <taxon>Eukaryota</taxon>
        <taxon>Sar</taxon>
        <taxon>Alveolata</taxon>
        <taxon>Ciliophora</taxon>
        <taxon>Postciliodesmatophora</taxon>
        <taxon>Heterotrichea</taxon>
        <taxon>Heterotrichida</taxon>
        <taxon>Stentoridae</taxon>
        <taxon>Stentor</taxon>
    </lineage>
</organism>
<evidence type="ECO:0000256" key="2">
    <source>
        <dbReference type="ARBA" id="ARBA00022679"/>
    </source>
</evidence>